<accession>A0ABX5NPM0</accession>
<dbReference type="RefSeq" id="WP_110792642.1">
    <property type="nucleotide sequence ID" value="NZ_QJRY01000006.1"/>
</dbReference>
<dbReference type="Proteomes" id="UP000247536">
    <property type="component" value="Unassembled WGS sequence"/>
</dbReference>
<keyword evidence="2" id="KW-1185">Reference proteome</keyword>
<protein>
    <submittedName>
        <fullName evidence="1">Uncharacterized protein</fullName>
    </submittedName>
</protein>
<evidence type="ECO:0000313" key="1">
    <source>
        <dbReference type="EMBL" id="PYB71697.1"/>
    </source>
</evidence>
<dbReference type="EMBL" id="QJRY01000006">
    <property type="protein sequence ID" value="PYB71697.1"/>
    <property type="molecule type" value="Genomic_DNA"/>
</dbReference>
<name>A0ABX5NPM0_9HYPH</name>
<comment type="caution">
    <text evidence="1">The sequence shown here is derived from an EMBL/GenBank/DDBJ whole genome shotgun (WGS) entry which is preliminary data.</text>
</comment>
<organism evidence="1 2">
    <name type="scientific">Rhizobium wuzhouense</name>
    <dbReference type="NCBI Taxonomy" id="1986026"/>
    <lineage>
        <taxon>Bacteria</taxon>
        <taxon>Pseudomonadati</taxon>
        <taxon>Pseudomonadota</taxon>
        <taxon>Alphaproteobacteria</taxon>
        <taxon>Hyphomicrobiales</taxon>
        <taxon>Rhizobiaceae</taxon>
        <taxon>Rhizobium/Agrobacterium group</taxon>
        <taxon>Rhizobium</taxon>
    </lineage>
</organism>
<proteinExistence type="predicted"/>
<evidence type="ECO:0000313" key="2">
    <source>
        <dbReference type="Proteomes" id="UP000247536"/>
    </source>
</evidence>
<sequence>MNGHFKTSAAFCLIAITSLGLDAPPEAVPPSICGCRAPLASTAILREVTGKVFVSQAEGMRPARADMEVSLPGRLLTGPSSATILKIGDTCTLSVSEKQLIRIEDEHGSWCVRAEAARAAGPTQPAPQSPVPISVLSVLAGGKVMISIARKDERVSR</sequence>
<gene>
    <name evidence="1" type="ORF">DMY87_15905</name>
</gene>
<reference evidence="1 2" key="1">
    <citation type="submission" date="2018-06" db="EMBL/GenBank/DDBJ databases">
        <title>Rhizobium wuzhouense sp. nov., isolated from roots of Oryza officinalis.</title>
        <authorList>
            <person name="Yuan T."/>
        </authorList>
    </citation>
    <scope>NUCLEOTIDE SEQUENCE [LARGE SCALE GENOMIC DNA]</scope>
    <source>
        <strain evidence="1 2">W44</strain>
    </source>
</reference>